<evidence type="ECO:0000313" key="3">
    <source>
        <dbReference type="Proteomes" id="UP001152320"/>
    </source>
</evidence>
<proteinExistence type="predicted"/>
<dbReference type="EMBL" id="JAIZAY010000083">
    <property type="protein sequence ID" value="KAJ8019113.1"/>
    <property type="molecule type" value="Genomic_DNA"/>
</dbReference>
<evidence type="ECO:0000313" key="2">
    <source>
        <dbReference type="EMBL" id="KAJ8019113.1"/>
    </source>
</evidence>
<gene>
    <name evidence="2" type="ORF">HOLleu_42526</name>
</gene>
<feature type="region of interest" description="Disordered" evidence="1">
    <location>
        <begin position="1"/>
        <end position="42"/>
    </location>
</feature>
<keyword evidence="3" id="KW-1185">Reference proteome</keyword>
<name>A0A9Q1BBA8_HOLLE</name>
<accession>A0A9Q1BBA8</accession>
<organism evidence="2 3">
    <name type="scientific">Holothuria leucospilota</name>
    <name type="common">Black long sea cucumber</name>
    <name type="synonym">Mertensiothuria leucospilota</name>
    <dbReference type="NCBI Taxonomy" id="206669"/>
    <lineage>
        <taxon>Eukaryota</taxon>
        <taxon>Metazoa</taxon>
        <taxon>Echinodermata</taxon>
        <taxon>Eleutherozoa</taxon>
        <taxon>Echinozoa</taxon>
        <taxon>Holothuroidea</taxon>
        <taxon>Aspidochirotacea</taxon>
        <taxon>Aspidochirotida</taxon>
        <taxon>Holothuriidae</taxon>
        <taxon>Holothuria</taxon>
    </lineage>
</organism>
<feature type="compositionally biased region" description="Low complexity" evidence="1">
    <location>
        <begin position="1"/>
        <end position="23"/>
    </location>
</feature>
<reference evidence="2" key="1">
    <citation type="submission" date="2021-10" db="EMBL/GenBank/DDBJ databases">
        <title>Tropical sea cucumber genome reveals ecological adaptation and Cuvierian tubules defense mechanism.</title>
        <authorList>
            <person name="Chen T."/>
        </authorList>
    </citation>
    <scope>NUCLEOTIDE SEQUENCE</scope>
    <source>
        <strain evidence="2">Nanhai2018</strain>
        <tissue evidence="2">Muscle</tissue>
    </source>
</reference>
<dbReference type="OrthoDB" id="5988200at2759"/>
<feature type="compositionally biased region" description="Acidic residues" evidence="1">
    <location>
        <begin position="24"/>
        <end position="33"/>
    </location>
</feature>
<sequence>MSKPFTSSSSPSIPSSPLSLCSPSEEEEPEYDYSSDTSEGSREDRLIRQRKFIVFEQSLDDLISKVRCSQCLTPAVETAKTVKGTMVSVQLTCHNGHTS</sequence>
<dbReference type="Proteomes" id="UP001152320">
    <property type="component" value="Unassembled WGS sequence"/>
</dbReference>
<protein>
    <submittedName>
        <fullName evidence="2">Uncharacterized protein</fullName>
    </submittedName>
</protein>
<dbReference type="AlphaFoldDB" id="A0A9Q1BBA8"/>
<comment type="caution">
    <text evidence="2">The sequence shown here is derived from an EMBL/GenBank/DDBJ whole genome shotgun (WGS) entry which is preliminary data.</text>
</comment>
<evidence type="ECO:0000256" key="1">
    <source>
        <dbReference type="SAM" id="MobiDB-lite"/>
    </source>
</evidence>